<dbReference type="Proteomes" id="UP000054544">
    <property type="component" value="Unassembled WGS sequence"/>
</dbReference>
<protein>
    <submittedName>
        <fullName evidence="2">Uncharacterized protein</fullName>
    </submittedName>
</protein>
<dbReference type="AlphaFoldDB" id="A0A0D9P9F7"/>
<accession>A0A0D9P9F7</accession>
<name>A0A0D9P9F7_METAN</name>
<keyword evidence="1" id="KW-0732">Signal</keyword>
<feature type="signal peptide" evidence="1">
    <location>
        <begin position="1"/>
        <end position="17"/>
    </location>
</feature>
<gene>
    <name evidence="2" type="ORF">H634G_01991</name>
</gene>
<feature type="chain" id="PRO_5002342194" evidence="1">
    <location>
        <begin position="18"/>
        <end position="130"/>
    </location>
</feature>
<sequence>MYFITLFMTAVATAVSAFDPGETPNIGVTLYEHRDWQGLSTTVPYLDKCYAVPKEFIEGDEVTLISSIKFFTHEVNCSVYLYNANCLNPALYTNVSESIRNLHETDDGDQIRSIFCTRIRFENGEWDPHD</sequence>
<proteinExistence type="predicted"/>
<evidence type="ECO:0000313" key="2">
    <source>
        <dbReference type="EMBL" id="KJK82854.1"/>
    </source>
</evidence>
<keyword evidence="3" id="KW-1185">Reference proteome</keyword>
<evidence type="ECO:0000313" key="3">
    <source>
        <dbReference type="Proteomes" id="UP000054544"/>
    </source>
</evidence>
<evidence type="ECO:0000256" key="1">
    <source>
        <dbReference type="SAM" id="SignalP"/>
    </source>
</evidence>
<reference evidence="3" key="1">
    <citation type="journal article" date="2014" name="BMC Genomics">
        <title>The genome sequence of the biocontrol fungus Metarhizium anisopliae and comparative genomics of Metarhizium species.</title>
        <authorList>
            <person name="Pattemore J.A."/>
            <person name="Hane J.K."/>
            <person name="Williams A.H."/>
            <person name="Wilson B.A."/>
            <person name="Stodart B.J."/>
            <person name="Ash G.J."/>
        </authorList>
    </citation>
    <scope>NUCLEOTIDE SEQUENCE [LARGE SCALE GENOMIC DNA]</scope>
    <source>
        <strain evidence="3">BRIP 53293</strain>
    </source>
</reference>
<organism evidence="2 3">
    <name type="scientific">Metarhizium anisopliae BRIP 53293</name>
    <dbReference type="NCBI Taxonomy" id="1291518"/>
    <lineage>
        <taxon>Eukaryota</taxon>
        <taxon>Fungi</taxon>
        <taxon>Dikarya</taxon>
        <taxon>Ascomycota</taxon>
        <taxon>Pezizomycotina</taxon>
        <taxon>Sordariomycetes</taxon>
        <taxon>Hypocreomycetidae</taxon>
        <taxon>Hypocreales</taxon>
        <taxon>Clavicipitaceae</taxon>
        <taxon>Metarhizium</taxon>
    </lineage>
</organism>
<dbReference type="EMBL" id="KE384722">
    <property type="protein sequence ID" value="KJK82854.1"/>
    <property type="molecule type" value="Genomic_DNA"/>
</dbReference>
<dbReference type="OrthoDB" id="5151994at2759"/>